<comment type="caution">
    <text evidence="1">The sequence shown here is derived from an EMBL/GenBank/DDBJ whole genome shotgun (WGS) entry which is preliminary data.</text>
</comment>
<name>A0ABS6JF57_9BACI</name>
<reference evidence="1 2" key="1">
    <citation type="submission" date="2021-06" db="EMBL/GenBank/DDBJ databases">
        <title>Bacillus sp. RD4P76, an endophyte from a halophyte.</title>
        <authorList>
            <person name="Sun J.-Q."/>
        </authorList>
    </citation>
    <scope>NUCLEOTIDE SEQUENCE [LARGE SCALE GENOMIC DNA]</scope>
    <source>
        <strain evidence="1 2">CGMCC 1.15917</strain>
    </source>
</reference>
<keyword evidence="2" id="KW-1185">Reference proteome</keyword>
<dbReference type="EMBL" id="JAHQCS010000057">
    <property type="protein sequence ID" value="MBU9711095.1"/>
    <property type="molecule type" value="Genomic_DNA"/>
</dbReference>
<proteinExistence type="predicted"/>
<gene>
    <name evidence="1" type="ORF">KS419_05000</name>
</gene>
<sequence>MCNTCNGTGAVHFIQGSSVLFQQCKNCHQEERKARRKRFNQKYERVKGQMQLRRAVIIQELERQGIFETAEGKPLTSLSLNELEKARIRLPELREVAETK</sequence>
<evidence type="ECO:0000313" key="1">
    <source>
        <dbReference type="EMBL" id="MBU9711095.1"/>
    </source>
</evidence>
<evidence type="ECO:0000313" key="2">
    <source>
        <dbReference type="Proteomes" id="UP000784880"/>
    </source>
</evidence>
<protein>
    <submittedName>
        <fullName evidence="1">Uncharacterized protein</fullName>
    </submittedName>
</protein>
<dbReference type="RefSeq" id="WP_217064985.1">
    <property type="nucleotide sequence ID" value="NZ_JAHQCS010000057.1"/>
</dbReference>
<dbReference type="Proteomes" id="UP000784880">
    <property type="component" value="Unassembled WGS sequence"/>
</dbReference>
<accession>A0ABS6JF57</accession>
<organism evidence="1 2">
    <name type="scientific">Evansella tamaricis</name>
    <dbReference type="NCBI Taxonomy" id="2069301"/>
    <lineage>
        <taxon>Bacteria</taxon>
        <taxon>Bacillati</taxon>
        <taxon>Bacillota</taxon>
        <taxon>Bacilli</taxon>
        <taxon>Bacillales</taxon>
        <taxon>Bacillaceae</taxon>
        <taxon>Evansella</taxon>
    </lineage>
</organism>